<reference evidence="2 3" key="1">
    <citation type="submission" date="2020-04" db="EMBL/GenBank/DDBJ databases">
        <title>Pseudoalteromonas caenipelagi sp. nov., isolated from a tidal flat.</title>
        <authorList>
            <person name="Park S."/>
            <person name="Yoon J.-H."/>
        </authorList>
    </citation>
    <scope>NUCLEOTIDE SEQUENCE [LARGE SCALE GENOMIC DNA]</scope>
    <source>
        <strain evidence="2 3">JBTF-M23</strain>
    </source>
</reference>
<dbReference type="InterPro" id="IPR016181">
    <property type="entry name" value="Acyl_CoA_acyltransferase"/>
</dbReference>
<dbReference type="Proteomes" id="UP000586305">
    <property type="component" value="Unassembled WGS sequence"/>
</dbReference>
<evidence type="ECO:0000313" key="2">
    <source>
        <dbReference type="EMBL" id="NOU50841.1"/>
    </source>
</evidence>
<keyword evidence="2" id="KW-0808">Transferase</keyword>
<feature type="domain" description="N-acetyltransferase" evidence="1">
    <location>
        <begin position="6"/>
        <end position="148"/>
    </location>
</feature>
<dbReference type="Gene3D" id="3.40.630.30">
    <property type="match status" value="1"/>
</dbReference>
<dbReference type="GO" id="GO:0016747">
    <property type="term" value="F:acyltransferase activity, transferring groups other than amino-acyl groups"/>
    <property type="evidence" value="ECO:0007669"/>
    <property type="project" value="InterPro"/>
</dbReference>
<dbReference type="AlphaFoldDB" id="A0A849VGK0"/>
<proteinExistence type="predicted"/>
<evidence type="ECO:0000313" key="3">
    <source>
        <dbReference type="Proteomes" id="UP000586305"/>
    </source>
</evidence>
<dbReference type="RefSeq" id="WP_171625912.1">
    <property type="nucleotide sequence ID" value="NZ_JABBPG010000003.1"/>
</dbReference>
<dbReference type="CDD" id="cd04301">
    <property type="entry name" value="NAT_SF"/>
    <property type="match status" value="1"/>
</dbReference>
<accession>A0A849VGK0</accession>
<keyword evidence="3" id="KW-1185">Reference proteome</keyword>
<dbReference type="Pfam" id="PF13673">
    <property type="entry name" value="Acetyltransf_10"/>
    <property type="match status" value="1"/>
</dbReference>
<organism evidence="2 3">
    <name type="scientific">Pseudoalteromonas caenipelagi</name>
    <dbReference type="NCBI Taxonomy" id="2726988"/>
    <lineage>
        <taxon>Bacteria</taxon>
        <taxon>Pseudomonadati</taxon>
        <taxon>Pseudomonadota</taxon>
        <taxon>Gammaproteobacteria</taxon>
        <taxon>Alteromonadales</taxon>
        <taxon>Pseudoalteromonadaceae</taxon>
        <taxon>Pseudoalteromonas</taxon>
    </lineage>
</organism>
<protein>
    <submittedName>
        <fullName evidence="2">GNAT family N-acetyltransferase</fullName>
    </submittedName>
</protein>
<dbReference type="PROSITE" id="PS51186">
    <property type="entry name" value="GNAT"/>
    <property type="match status" value="1"/>
</dbReference>
<gene>
    <name evidence="2" type="ORF">HG263_09880</name>
</gene>
<name>A0A849VGK0_9GAMM</name>
<dbReference type="InterPro" id="IPR000182">
    <property type="entry name" value="GNAT_dom"/>
</dbReference>
<dbReference type="SUPFAM" id="SSF55729">
    <property type="entry name" value="Acyl-CoA N-acyltransferases (Nat)"/>
    <property type="match status" value="1"/>
</dbReference>
<comment type="caution">
    <text evidence="2">The sequence shown here is derived from an EMBL/GenBank/DDBJ whole genome shotgun (WGS) entry which is preliminary data.</text>
</comment>
<dbReference type="EMBL" id="JABBPG010000003">
    <property type="protein sequence ID" value="NOU50841.1"/>
    <property type="molecule type" value="Genomic_DNA"/>
</dbReference>
<evidence type="ECO:0000259" key="1">
    <source>
        <dbReference type="PROSITE" id="PS51186"/>
    </source>
</evidence>
<sequence>MQWWVKAFSDLDTNMLFELLKARVDVFVVEQQCPYPELDETDRHSDTKHLILIKHDNICAYARVYEKSASECAIGRVLIVKSERGKGLAKALMCKALEVCEAHFPERDIVLSAQVYLVAFYRSLGFICQGNEYLEDGIPHQDMRLKRAPV</sequence>